<dbReference type="Proteomes" id="UP001595444">
    <property type="component" value="Unassembled WGS sequence"/>
</dbReference>
<dbReference type="InterPro" id="IPR036420">
    <property type="entry name" value="BRCT_dom_sf"/>
</dbReference>
<dbReference type="RefSeq" id="WP_194214389.1">
    <property type="nucleotide sequence ID" value="NZ_CP061205.1"/>
</dbReference>
<protein>
    <submittedName>
        <fullName evidence="2">BRCT domain-containing protein</fullName>
    </submittedName>
</protein>
<dbReference type="PROSITE" id="PS50172">
    <property type="entry name" value="BRCT"/>
    <property type="match status" value="1"/>
</dbReference>
<name>A0ABV7D9J0_9PROT</name>
<sequence length="295" mass="32983">MGHTVSDNALIAIHRDRNRTKMFRNALGFLQGIVADDKINATELQALHTYMLECADHFDHGDIVDVLDVTEDLVAKAHIDKASQEDLLGVIDCIIEYQTPEDALQLERLEEFLGVCSGLIADDAINQAEAERFQQWLNTNEDIVSEWPACDISRRLNSFLNDGILDKSEAAELLTALKHLVGGSFAETGSTTIGLPIEVTKHLAHDLTFEGKTFCFTGKFFFGKRAECEATTREMGGLPIKDVTKKLDYLVVGSIASPFWLTSHFGTKIKRVMSMREDSFPYLVGEDVWRQSIKL</sequence>
<accession>A0ABV7D9J0</accession>
<proteinExistence type="predicted"/>
<feature type="domain" description="BRCT" evidence="1">
    <location>
        <begin position="204"/>
        <end position="263"/>
    </location>
</feature>
<dbReference type="InterPro" id="IPR001357">
    <property type="entry name" value="BRCT_dom"/>
</dbReference>
<evidence type="ECO:0000313" key="2">
    <source>
        <dbReference type="EMBL" id="MFC3053796.1"/>
    </source>
</evidence>
<keyword evidence="3" id="KW-1185">Reference proteome</keyword>
<dbReference type="CDD" id="cd17748">
    <property type="entry name" value="BRCT_DNA_ligase_like"/>
    <property type="match status" value="1"/>
</dbReference>
<dbReference type="EMBL" id="JBHRSL010000028">
    <property type="protein sequence ID" value="MFC3053796.1"/>
    <property type="molecule type" value="Genomic_DNA"/>
</dbReference>
<gene>
    <name evidence="2" type="ORF">ACFOKA_18005</name>
</gene>
<dbReference type="Gene3D" id="3.40.50.10190">
    <property type="entry name" value="BRCT domain"/>
    <property type="match status" value="1"/>
</dbReference>
<evidence type="ECO:0000259" key="1">
    <source>
        <dbReference type="PROSITE" id="PS50172"/>
    </source>
</evidence>
<reference evidence="3" key="1">
    <citation type="journal article" date="2019" name="Int. J. Syst. Evol. Microbiol.">
        <title>The Global Catalogue of Microorganisms (GCM) 10K type strain sequencing project: providing services to taxonomists for standard genome sequencing and annotation.</title>
        <authorList>
            <consortium name="The Broad Institute Genomics Platform"/>
            <consortium name="The Broad Institute Genome Sequencing Center for Infectious Disease"/>
            <person name="Wu L."/>
            <person name="Ma J."/>
        </authorList>
    </citation>
    <scope>NUCLEOTIDE SEQUENCE [LARGE SCALE GENOMIC DNA]</scope>
    <source>
        <strain evidence="3">KCTC 62164</strain>
    </source>
</reference>
<comment type="caution">
    <text evidence="2">The sequence shown here is derived from an EMBL/GenBank/DDBJ whole genome shotgun (WGS) entry which is preliminary data.</text>
</comment>
<organism evidence="2 3">
    <name type="scientific">Kordiimonas pumila</name>
    <dbReference type="NCBI Taxonomy" id="2161677"/>
    <lineage>
        <taxon>Bacteria</taxon>
        <taxon>Pseudomonadati</taxon>
        <taxon>Pseudomonadota</taxon>
        <taxon>Alphaproteobacteria</taxon>
        <taxon>Kordiimonadales</taxon>
        <taxon>Kordiimonadaceae</taxon>
        <taxon>Kordiimonas</taxon>
    </lineage>
</organism>
<dbReference type="SUPFAM" id="SSF52113">
    <property type="entry name" value="BRCT domain"/>
    <property type="match status" value="1"/>
</dbReference>
<evidence type="ECO:0000313" key="3">
    <source>
        <dbReference type="Proteomes" id="UP001595444"/>
    </source>
</evidence>